<dbReference type="PANTHER" id="PTHR43317">
    <property type="entry name" value="THERMOSPERMINE SYNTHASE ACAULIS5"/>
    <property type="match status" value="1"/>
</dbReference>
<dbReference type="RefSeq" id="WP_344295829.1">
    <property type="nucleotide sequence ID" value="NZ_BAAANJ010000006.1"/>
</dbReference>
<protein>
    <submittedName>
        <fullName evidence="2">Fused MFS/spermidine synthase</fullName>
    </submittedName>
</protein>
<evidence type="ECO:0000313" key="3">
    <source>
        <dbReference type="Proteomes" id="UP001500002"/>
    </source>
</evidence>
<dbReference type="SUPFAM" id="SSF53335">
    <property type="entry name" value="S-adenosyl-L-methionine-dependent methyltransferases"/>
    <property type="match status" value="1"/>
</dbReference>
<proteinExistence type="predicted"/>
<dbReference type="Proteomes" id="UP001500002">
    <property type="component" value="Unassembled WGS sequence"/>
</dbReference>
<evidence type="ECO:0000256" key="1">
    <source>
        <dbReference type="ARBA" id="ARBA00023115"/>
    </source>
</evidence>
<evidence type="ECO:0000313" key="2">
    <source>
        <dbReference type="EMBL" id="GAA1811115.1"/>
    </source>
</evidence>
<dbReference type="PANTHER" id="PTHR43317:SF1">
    <property type="entry name" value="THERMOSPERMINE SYNTHASE ACAULIS5"/>
    <property type="match status" value="1"/>
</dbReference>
<reference evidence="2 3" key="1">
    <citation type="journal article" date="2019" name="Int. J. Syst. Evol. Microbiol.">
        <title>The Global Catalogue of Microorganisms (GCM) 10K type strain sequencing project: providing services to taxonomists for standard genome sequencing and annotation.</title>
        <authorList>
            <consortium name="The Broad Institute Genomics Platform"/>
            <consortium name="The Broad Institute Genome Sequencing Center for Infectious Disease"/>
            <person name="Wu L."/>
            <person name="Ma J."/>
        </authorList>
    </citation>
    <scope>NUCLEOTIDE SEQUENCE [LARGE SCALE GENOMIC DNA]</scope>
    <source>
        <strain evidence="2 3">JCM 14322</strain>
    </source>
</reference>
<accession>A0ABN2M612</accession>
<organism evidence="2 3">
    <name type="scientific">Agromyces neolithicus</name>
    <dbReference type="NCBI Taxonomy" id="269420"/>
    <lineage>
        <taxon>Bacteria</taxon>
        <taxon>Bacillati</taxon>
        <taxon>Actinomycetota</taxon>
        <taxon>Actinomycetes</taxon>
        <taxon>Micrococcales</taxon>
        <taxon>Microbacteriaceae</taxon>
        <taxon>Agromyces</taxon>
    </lineage>
</organism>
<gene>
    <name evidence="2" type="ORF">GCM10009749_20120</name>
</gene>
<keyword evidence="3" id="KW-1185">Reference proteome</keyword>
<comment type="caution">
    <text evidence="2">The sequence shown here is derived from an EMBL/GenBank/DDBJ whole genome shotgun (WGS) entry which is preliminary data.</text>
</comment>
<dbReference type="EMBL" id="BAAANJ010000006">
    <property type="protein sequence ID" value="GAA1811115.1"/>
    <property type="molecule type" value="Genomic_DNA"/>
</dbReference>
<dbReference type="Gene3D" id="3.40.50.150">
    <property type="entry name" value="Vaccinia Virus protein VP39"/>
    <property type="match status" value="1"/>
</dbReference>
<dbReference type="InterPro" id="IPR029063">
    <property type="entry name" value="SAM-dependent_MTases_sf"/>
</dbReference>
<dbReference type="NCBIfam" id="NF037959">
    <property type="entry name" value="MFS_SpdSyn"/>
    <property type="match status" value="1"/>
</dbReference>
<sequence>MPTPPRIEFETDVFSASGLTLLVDGTAQSHVDPDDPTRLFFEYVRRIGNVIDAIGPPGSPVHALHLGGGALTLARYVAATRPGSRQVVVELDAELLELVLARLPLPAGADIAIMVGDAASVIDDLASQRPFDVVIVDLYARLEPPAFVATPAFMSGCLALVAPGGLLAVNVADAAGLARLRAHSRAVARADPTAELLVTGDAAVLSGADEGNAVLIAAPDGLPGRLVERLAANGPHPAEVLTGARLDFALWGAC</sequence>
<keyword evidence="1" id="KW-0620">Polyamine biosynthesis</keyword>
<name>A0ABN2M612_9MICO</name>